<dbReference type="AlphaFoldDB" id="A0A0N1PC49"/>
<dbReference type="OMA" id="FAIASWR"/>
<proteinExistence type="predicted"/>
<dbReference type="Proteomes" id="UP000038009">
    <property type="component" value="Unassembled WGS sequence"/>
</dbReference>
<feature type="domain" description="RRM" evidence="2">
    <location>
        <begin position="310"/>
        <end position="383"/>
    </location>
</feature>
<reference evidence="3 4" key="1">
    <citation type="journal article" date="2015" name="PLoS Pathog.">
        <title>Leptomonas seymouri: Adaptations to the Dixenous Life Cycle Analyzed by Genome Sequencing, Transcriptome Profiling and Co-infection with Leishmania donovani.</title>
        <authorList>
            <person name="Kraeva N."/>
            <person name="Butenko A."/>
            <person name="Hlavacova J."/>
            <person name="Kostygov A."/>
            <person name="Myskova J."/>
            <person name="Grybchuk D."/>
            <person name="Lestinova T."/>
            <person name="Votypka J."/>
            <person name="Volf P."/>
            <person name="Opperdoes F."/>
            <person name="Flegontov P."/>
            <person name="Lukes J."/>
            <person name="Yurchenko V."/>
        </authorList>
    </citation>
    <scope>NUCLEOTIDE SEQUENCE [LARGE SCALE GENOMIC DNA]</scope>
    <source>
        <strain evidence="3 4">ATCC 30220</strain>
    </source>
</reference>
<dbReference type="InterPro" id="IPR035979">
    <property type="entry name" value="RBD_domain_sf"/>
</dbReference>
<feature type="region of interest" description="Disordered" evidence="1">
    <location>
        <begin position="233"/>
        <end position="264"/>
    </location>
</feature>
<evidence type="ECO:0000313" key="3">
    <source>
        <dbReference type="EMBL" id="KPI83135.1"/>
    </source>
</evidence>
<dbReference type="EMBL" id="LJSK01000432">
    <property type="protein sequence ID" value="KPI83135.1"/>
    <property type="molecule type" value="Genomic_DNA"/>
</dbReference>
<keyword evidence="4" id="KW-1185">Reference proteome</keyword>
<evidence type="ECO:0000256" key="1">
    <source>
        <dbReference type="SAM" id="MobiDB-lite"/>
    </source>
</evidence>
<dbReference type="OrthoDB" id="251492at2759"/>
<dbReference type="Gene3D" id="3.30.70.330">
    <property type="match status" value="1"/>
</dbReference>
<dbReference type="GO" id="GO:0003723">
    <property type="term" value="F:RNA binding"/>
    <property type="evidence" value="ECO:0007669"/>
    <property type="project" value="InterPro"/>
</dbReference>
<dbReference type="CDD" id="cd00590">
    <property type="entry name" value="RRM_SF"/>
    <property type="match status" value="1"/>
</dbReference>
<feature type="region of interest" description="Disordered" evidence="1">
    <location>
        <begin position="513"/>
        <end position="535"/>
    </location>
</feature>
<dbReference type="SUPFAM" id="SSF54928">
    <property type="entry name" value="RNA-binding domain, RBD"/>
    <property type="match status" value="1"/>
</dbReference>
<name>A0A0N1PC49_LEPSE</name>
<gene>
    <name evidence="3" type="ORF">ABL78_7845</name>
</gene>
<feature type="compositionally biased region" description="Low complexity" evidence="1">
    <location>
        <begin position="93"/>
        <end position="103"/>
    </location>
</feature>
<dbReference type="SMART" id="SM00360">
    <property type="entry name" value="RRM"/>
    <property type="match status" value="1"/>
</dbReference>
<evidence type="ECO:0000259" key="2">
    <source>
        <dbReference type="SMART" id="SM00360"/>
    </source>
</evidence>
<protein>
    <recommendedName>
        <fullName evidence="2">RRM domain-containing protein</fullName>
    </recommendedName>
</protein>
<comment type="caution">
    <text evidence="3">The sequence shown here is derived from an EMBL/GenBank/DDBJ whole genome shotgun (WGS) entry which is preliminary data.</text>
</comment>
<dbReference type="VEuPathDB" id="TriTrypDB:Lsey_0432_0050"/>
<evidence type="ECO:0000313" key="4">
    <source>
        <dbReference type="Proteomes" id="UP000038009"/>
    </source>
</evidence>
<dbReference type="InterPro" id="IPR012677">
    <property type="entry name" value="Nucleotide-bd_a/b_plait_sf"/>
</dbReference>
<sequence length="535" mass="56383">MPINPEYIPLPKSKEMFAIASWRDSPALNAGAHQVVSPLPHLSTLDALRGNKNGTPAMPGVFTASSTAAGAMSPTPVLPAAEDTKEAAKAKADATALPAPATGGKKKRRAAAAAGARPDDVDDFFVHILLPAGVAVQTLEFELQAQATPLKMIEVGQPKVIFPRKPAANAAAGVEGGTSNVSAGSTPAAAGKAAVTLSPFRTPAVNPMGSEHGLPPMSLPPADLPESAAPRINGGAACGTAAATPERASSPPSPPTAAATGGTHQGGDFQVSLLFAEKAEAEKTVAFVQRRWPTAAVSMASRSRSVLNATLVLKGLPNQAKTETVLAEIQKLPHTPSYVRLLRSERGVFKGVVFVKYVNCEVSEECKLRLEQFVLGSRPLKVEFKKKSSAASASSEVASENKRSLQELVRDLRVSTEYEGFHLGRAEVSKEELKMLKQLCQSYGLHFDINDQRATVWRVLGTNGTSSEKPSPALRPQTATPAWVPATPAPLRPMDFKGISHWKDIRSQTNTLGILRPLGPEDGKPAFSAGRGRPL</sequence>
<organism evidence="3 4">
    <name type="scientific">Leptomonas seymouri</name>
    <dbReference type="NCBI Taxonomy" id="5684"/>
    <lineage>
        <taxon>Eukaryota</taxon>
        <taxon>Discoba</taxon>
        <taxon>Euglenozoa</taxon>
        <taxon>Kinetoplastea</taxon>
        <taxon>Metakinetoplastina</taxon>
        <taxon>Trypanosomatida</taxon>
        <taxon>Trypanosomatidae</taxon>
        <taxon>Leishmaniinae</taxon>
        <taxon>Leptomonas</taxon>
    </lineage>
</organism>
<accession>A0A0N1PC49</accession>
<feature type="region of interest" description="Disordered" evidence="1">
    <location>
        <begin position="85"/>
        <end position="114"/>
    </location>
</feature>
<dbReference type="InterPro" id="IPR000504">
    <property type="entry name" value="RRM_dom"/>
</dbReference>
<feature type="compositionally biased region" description="Low complexity" evidence="1">
    <location>
        <begin position="234"/>
        <end position="260"/>
    </location>
</feature>